<protein>
    <recommendedName>
        <fullName evidence="7 11">Ubiquitin carboxyl-terminal hydrolase</fullName>
        <ecNumber evidence="7 11">3.4.19.12</ecNumber>
    </recommendedName>
</protein>
<evidence type="ECO:0000256" key="5">
    <source>
        <dbReference type="ARBA" id="ARBA00022801"/>
    </source>
</evidence>
<dbReference type="GO" id="GO:0016579">
    <property type="term" value="P:protein deubiquitination"/>
    <property type="evidence" value="ECO:0007669"/>
    <property type="project" value="InterPro"/>
</dbReference>
<dbReference type="InterPro" id="IPR036959">
    <property type="entry name" value="Peptidase_C12_UCH_sf"/>
</dbReference>
<dbReference type="OrthoDB" id="1924260at2759"/>
<dbReference type="GO" id="GO:0019784">
    <property type="term" value="F:deNEDDylase activity"/>
    <property type="evidence" value="ECO:0007669"/>
    <property type="project" value="EnsemblFungi"/>
</dbReference>
<feature type="site" description="Transition state stabilizer" evidence="10">
    <location>
        <position position="87"/>
    </location>
</feature>
<evidence type="ECO:0000256" key="2">
    <source>
        <dbReference type="ARBA" id="ARBA00009326"/>
    </source>
</evidence>
<feature type="domain" description="UCH catalytic" evidence="12">
    <location>
        <begin position="5"/>
        <end position="231"/>
    </location>
</feature>
<dbReference type="Gene3D" id="3.40.532.10">
    <property type="entry name" value="Peptidase C12, ubiquitin carboxyl-terminal hydrolase"/>
    <property type="match status" value="1"/>
</dbReference>
<evidence type="ECO:0000256" key="11">
    <source>
        <dbReference type="RuleBase" id="RU361215"/>
    </source>
</evidence>
<feature type="active site" description="Proton donor" evidence="8 10">
    <location>
        <position position="170"/>
    </location>
</feature>
<evidence type="ECO:0000313" key="14">
    <source>
        <dbReference type="Proteomes" id="UP000094385"/>
    </source>
</evidence>
<dbReference type="Proteomes" id="UP000094385">
    <property type="component" value="Unassembled WGS sequence"/>
</dbReference>
<dbReference type="GO" id="GO:0004843">
    <property type="term" value="F:cysteine-type deubiquitinase activity"/>
    <property type="evidence" value="ECO:0007669"/>
    <property type="project" value="UniProtKB-UniRule"/>
</dbReference>
<evidence type="ECO:0000259" key="12">
    <source>
        <dbReference type="PROSITE" id="PS52048"/>
    </source>
</evidence>
<dbReference type="AlphaFoldDB" id="A0A1E3QD51"/>
<dbReference type="Pfam" id="PF01088">
    <property type="entry name" value="Peptidase_C12"/>
    <property type="match status" value="1"/>
</dbReference>
<accession>A0A1E3QD51</accession>
<dbReference type="PRINTS" id="PR00707">
    <property type="entry name" value="UBCTHYDRLASE"/>
</dbReference>
<dbReference type="InterPro" id="IPR041507">
    <property type="entry name" value="UCH_C"/>
</dbReference>
<gene>
    <name evidence="13" type="ORF">LIPSTDRAFT_90777</name>
</gene>
<evidence type="ECO:0000256" key="8">
    <source>
        <dbReference type="PIRSR" id="PIRSR038120-1"/>
    </source>
</evidence>
<keyword evidence="14" id="KW-1185">Reference proteome</keyword>
<comment type="similarity">
    <text evidence="2 7 10 11">Belongs to the peptidase C12 family.</text>
</comment>
<evidence type="ECO:0000256" key="7">
    <source>
        <dbReference type="PIRNR" id="PIRNR038120"/>
    </source>
</evidence>
<feature type="active site" description="Nucleophile" evidence="8 10">
    <location>
        <position position="93"/>
    </location>
</feature>
<dbReference type="GO" id="GO:0005737">
    <property type="term" value="C:cytoplasm"/>
    <property type="evidence" value="ECO:0007669"/>
    <property type="project" value="TreeGrafter"/>
</dbReference>
<dbReference type="Pfam" id="PF18031">
    <property type="entry name" value="UCH_C"/>
    <property type="match status" value="1"/>
</dbReference>
<dbReference type="PROSITE" id="PS52048">
    <property type="entry name" value="UCH_DOMAIN"/>
    <property type="match status" value="1"/>
</dbReference>
<dbReference type="InterPro" id="IPR001578">
    <property type="entry name" value="Peptidase_C12_UCH"/>
</dbReference>
<evidence type="ECO:0000256" key="3">
    <source>
        <dbReference type="ARBA" id="ARBA00022670"/>
    </source>
</evidence>
<dbReference type="EMBL" id="KV454290">
    <property type="protein sequence ID" value="ODQ75550.1"/>
    <property type="molecule type" value="Genomic_DNA"/>
</dbReference>
<evidence type="ECO:0000256" key="6">
    <source>
        <dbReference type="ARBA" id="ARBA00022807"/>
    </source>
</evidence>
<dbReference type="PIRSF" id="PIRSF038120">
    <property type="entry name" value="Ubiquitinyl_hydrolase_UCH37"/>
    <property type="match status" value="1"/>
</dbReference>
<dbReference type="FunFam" id="3.40.532.10:FF:000009">
    <property type="entry name" value="Ubiquitin carboxyl-terminal hydrolase"/>
    <property type="match status" value="1"/>
</dbReference>
<dbReference type="Gene3D" id="1.20.58.860">
    <property type="match status" value="1"/>
</dbReference>
<comment type="catalytic activity">
    <reaction evidence="1 7 10 11">
        <text>Thiol-dependent hydrolysis of ester, thioester, amide, peptide and isopeptide bonds formed by the C-terminal Gly of ubiquitin (a 76-residue protein attached to proteins as an intracellular targeting signal).</text>
        <dbReference type="EC" id="3.4.19.12"/>
    </reaction>
</comment>
<evidence type="ECO:0000256" key="4">
    <source>
        <dbReference type="ARBA" id="ARBA00022786"/>
    </source>
</evidence>
<dbReference type="SUPFAM" id="SSF54001">
    <property type="entry name" value="Cysteine proteinases"/>
    <property type="match status" value="1"/>
</dbReference>
<evidence type="ECO:0000256" key="10">
    <source>
        <dbReference type="PROSITE-ProRule" id="PRU01393"/>
    </source>
</evidence>
<keyword evidence="3 7" id="KW-0645">Protease</keyword>
<evidence type="ECO:0000256" key="1">
    <source>
        <dbReference type="ARBA" id="ARBA00000707"/>
    </source>
</evidence>
<dbReference type="PANTHER" id="PTHR10589:SF16">
    <property type="entry name" value="UBIQUITIN CARBOXYL-TERMINAL HYDROLASE ISOZYME L5"/>
    <property type="match status" value="1"/>
</dbReference>
<keyword evidence="5 7" id="KW-0378">Hydrolase</keyword>
<reference evidence="13 14" key="1">
    <citation type="journal article" date="2016" name="Proc. Natl. Acad. Sci. U.S.A.">
        <title>Comparative genomics of biotechnologically important yeasts.</title>
        <authorList>
            <person name="Riley R."/>
            <person name="Haridas S."/>
            <person name="Wolfe K.H."/>
            <person name="Lopes M.R."/>
            <person name="Hittinger C.T."/>
            <person name="Goeker M."/>
            <person name="Salamov A.A."/>
            <person name="Wisecaver J.H."/>
            <person name="Long T.M."/>
            <person name="Calvey C.H."/>
            <person name="Aerts A.L."/>
            <person name="Barry K.W."/>
            <person name="Choi C."/>
            <person name="Clum A."/>
            <person name="Coughlan A.Y."/>
            <person name="Deshpande S."/>
            <person name="Douglass A.P."/>
            <person name="Hanson S.J."/>
            <person name="Klenk H.-P."/>
            <person name="LaButti K.M."/>
            <person name="Lapidus A."/>
            <person name="Lindquist E.A."/>
            <person name="Lipzen A.M."/>
            <person name="Meier-Kolthoff J.P."/>
            <person name="Ohm R.A."/>
            <person name="Otillar R.P."/>
            <person name="Pangilinan J.L."/>
            <person name="Peng Y."/>
            <person name="Rokas A."/>
            <person name="Rosa C.A."/>
            <person name="Scheuner C."/>
            <person name="Sibirny A.A."/>
            <person name="Slot J.C."/>
            <person name="Stielow J.B."/>
            <person name="Sun H."/>
            <person name="Kurtzman C.P."/>
            <person name="Blackwell M."/>
            <person name="Grigoriev I.V."/>
            <person name="Jeffries T.W."/>
        </authorList>
    </citation>
    <scope>NUCLEOTIDE SEQUENCE [LARGE SCALE GENOMIC DNA]</scope>
    <source>
        <strain evidence="13 14">NRRL Y-11557</strain>
    </source>
</reference>
<name>A0A1E3QD51_LIPST</name>
<dbReference type="CDD" id="cd09617">
    <property type="entry name" value="Peptidase_C12_UCH37_BAP1"/>
    <property type="match status" value="1"/>
</dbReference>
<dbReference type="InterPro" id="IPR017390">
    <property type="entry name" value="Ubiquitinyl_hydrolase_UCH37"/>
</dbReference>
<keyword evidence="4 7" id="KW-0833">Ubl conjugation pathway</keyword>
<dbReference type="GO" id="GO:0000338">
    <property type="term" value="P:protein deneddylation"/>
    <property type="evidence" value="ECO:0007669"/>
    <property type="project" value="EnsemblFungi"/>
</dbReference>
<dbReference type="EC" id="3.4.19.12" evidence="7 11"/>
<dbReference type="InterPro" id="IPR038765">
    <property type="entry name" value="Papain-like_cys_pep_sf"/>
</dbReference>
<proteinExistence type="inferred from homology"/>
<sequence length="319" mass="35800">MSSSGWNTLESDAGVFTELVESLGVKSVELDELLSLDADQLRAVAPLYGVIFLFKYTHSALAPTTPGIPQDGSYDPDAEHAIFFARQKIQNACATQAILSIVLNRSDIQLGSALTEFKAFVEGFDSELRGETLSNSELIRLTHNSFSRPTPFVDETQPQRQAGDDDDLYHFIAYLPVNGTLYELDGLQPYPISHGVCTDETFSEKIVEVLYRRIARYPEDEVRFNLLAVCRDRRELLAAVGDTEGLLREGEKRAEWRRENVLRRENFVGLIYEVLKGVLGDVVANKGGVGFENMISDAKAKTQKRLEEAQRRKMQSNSW</sequence>
<dbReference type="PANTHER" id="PTHR10589">
    <property type="entry name" value="UBIQUITIN CARBOXYL-TERMINAL HYDROLASE"/>
    <property type="match status" value="1"/>
</dbReference>
<keyword evidence="6 7" id="KW-0788">Thiol protease</keyword>
<dbReference type="GO" id="GO:0071629">
    <property type="term" value="P:cytoplasm protein quality control by the ubiquitin-proteasome system"/>
    <property type="evidence" value="ECO:0007669"/>
    <property type="project" value="EnsemblFungi"/>
</dbReference>
<dbReference type="STRING" id="675824.A0A1E3QD51"/>
<evidence type="ECO:0000313" key="13">
    <source>
        <dbReference type="EMBL" id="ODQ75550.1"/>
    </source>
</evidence>
<evidence type="ECO:0000256" key="9">
    <source>
        <dbReference type="PIRSR" id="PIRSR038120-2"/>
    </source>
</evidence>
<organism evidence="13 14">
    <name type="scientific">Lipomyces starkeyi NRRL Y-11557</name>
    <dbReference type="NCBI Taxonomy" id="675824"/>
    <lineage>
        <taxon>Eukaryota</taxon>
        <taxon>Fungi</taxon>
        <taxon>Dikarya</taxon>
        <taxon>Ascomycota</taxon>
        <taxon>Saccharomycotina</taxon>
        <taxon>Lipomycetes</taxon>
        <taxon>Lipomycetales</taxon>
        <taxon>Lipomycetaceae</taxon>
        <taxon>Lipomyces</taxon>
    </lineage>
</organism>
<feature type="site" description="Important for enzyme activity" evidence="9 10">
    <location>
        <position position="185"/>
    </location>
</feature>